<name>A0A6J7NYK0_9ZZZZ</name>
<gene>
    <name evidence="1" type="ORF">UFOPK3774_00364</name>
    <name evidence="2" type="ORF">UFOPK4049_00256</name>
</gene>
<reference evidence="2" key="1">
    <citation type="submission" date="2020-05" db="EMBL/GenBank/DDBJ databases">
        <authorList>
            <person name="Chiriac C."/>
            <person name="Salcher M."/>
            <person name="Ghai R."/>
            <person name="Kavagutti S V."/>
        </authorList>
    </citation>
    <scope>NUCLEOTIDE SEQUENCE</scope>
</reference>
<evidence type="ECO:0000313" key="1">
    <source>
        <dbReference type="EMBL" id="CAB4936430.1"/>
    </source>
</evidence>
<accession>A0A6J7NYK0</accession>
<dbReference type="EMBL" id="CAFBNG010000046">
    <property type="protein sequence ID" value="CAB4936430.1"/>
    <property type="molecule type" value="Genomic_DNA"/>
</dbReference>
<dbReference type="AlphaFoldDB" id="A0A6J7NYK0"/>
<sequence>MSIFHDGAIEISCVDVLNSFVIFFDGELEDVASRAAISHHLDSCLPCRAEAAHEEAIHTMMRDLLSRSCCESAPQDLHDSIAESLAGMRRGAGEIVTEFRMTEISIQVDEFGSIEHREITIESTQIESIHPEHTESKNIDGELDK</sequence>
<proteinExistence type="predicted"/>
<protein>
    <submittedName>
        <fullName evidence="2">Unannotated protein</fullName>
    </submittedName>
</protein>
<evidence type="ECO:0000313" key="2">
    <source>
        <dbReference type="EMBL" id="CAB4998101.1"/>
    </source>
</evidence>
<organism evidence="2">
    <name type="scientific">freshwater metagenome</name>
    <dbReference type="NCBI Taxonomy" id="449393"/>
    <lineage>
        <taxon>unclassified sequences</taxon>
        <taxon>metagenomes</taxon>
        <taxon>ecological metagenomes</taxon>
    </lineage>
</organism>
<dbReference type="EMBL" id="CAFBPB010000020">
    <property type="protein sequence ID" value="CAB4998101.1"/>
    <property type="molecule type" value="Genomic_DNA"/>
</dbReference>